<sequence length="79" mass="9191">MTMSLEDIAWHRSVGQMIDALDQTNFWTQLVRLLEHYVPFDSWVVLLFSSEHKPLVFAECPGQDGSPDQLFQDYLNGLY</sequence>
<evidence type="ECO:0000313" key="1">
    <source>
        <dbReference type="EMBL" id="MQU19494.1"/>
    </source>
</evidence>
<reference evidence="1 2" key="1">
    <citation type="submission" date="2019-10" db="EMBL/GenBank/DDBJ databases">
        <title>Evaluation of single-gene subtyping targets for Pseudomonas.</title>
        <authorList>
            <person name="Reichler S.J."/>
            <person name="Orsi R.H."/>
            <person name="Wiedmann M."/>
            <person name="Martin N.H."/>
            <person name="Murphy S.I."/>
        </authorList>
    </citation>
    <scope>NUCLEOTIDE SEQUENCE [LARGE SCALE GENOMIC DNA]</scope>
    <source>
        <strain evidence="1 2">FSL R10-1594</strain>
    </source>
</reference>
<comment type="caution">
    <text evidence="1">The sequence shown here is derived from an EMBL/GenBank/DDBJ whole genome shotgun (WGS) entry which is preliminary data.</text>
</comment>
<accession>A0A7X2CBC2</accession>
<evidence type="ECO:0000313" key="2">
    <source>
        <dbReference type="Proteomes" id="UP000443000"/>
    </source>
</evidence>
<proteinExistence type="predicted"/>
<gene>
    <name evidence="1" type="ORF">GHN41_24125</name>
</gene>
<organism evidence="1 2">
    <name type="scientific">Pseudomonas helleri</name>
    <dbReference type="NCBI Taxonomy" id="1608996"/>
    <lineage>
        <taxon>Bacteria</taxon>
        <taxon>Pseudomonadati</taxon>
        <taxon>Pseudomonadota</taxon>
        <taxon>Gammaproteobacteria</taxon>
        <taxon>Pseudomonadales</taxon>
        <taxon>Pseudomonadaceae</taxon>
        <taxon>Pseudomonas</taxon>
    </lineage>
</organism>
<feature type="non-terminal residue" evidence="1">
    <location>
        <position position="79"/>
    </location>
</feature>
<dbReference type="Proteomes" id="UP000443000">
    <property type="component" value="Unassembled WGS sequence"/>
</dbReference>
<dbReference type="AlphaFoldDB" id="A0A7X2CBC2"/>
<protein>
    <submittedName>
        <fullName evidence="1">Helix-turn-helix transcriptional regulator</fullName>
    </submittedName>
</protein>
<dbReference type="EMBL" id="WIVT01000182">
    <property type="protein sequence ID" value="MQU19494.1"/>
    <property type="molecule type" value="Genomic_DNA"/>
</dbReference>
<name>A0A7X2CBC2_9PSED</name>